<gene>
    <name evidence="1" type="ORF">KY290_000822</name>
</gene>
<accession>A0ABQ7WKE4</accession>
<evidence type="ECO:0000313" key="1">
    <source>
        <dbReference type="EMBL" id="KAH0781224.1"/>
    </source>
</evidence>
<reference evidence="1 2" key="1">
    <citation type="journal article" date="2021" name="bioRxiv">
        <title>Chromosome-scale and haplotype-resolved genome assembly of a tetraploid potato cultivar.</title>
        <authorList>
            <person name="Sun H."/>
            <person name="Jiao W.-B."/>
            <person name="Krause K."/>
            <person name="Campoy J.A."/>
            <person name="Goel M."/>
            <person name="Folz-Donahue K."/>
            <person name="Kukat C."/>
            <person name="Huettel B."/>
            <person name="Schneeberger K."/>
        </authorList>
    </citation>
    <scope>NUCLEOTIDE SEQUENCE [LARGE SCALE GENOMIC DNA]</scope>
    <source>
        <strain evidence="1">SolTubOtavaFocal</strain>
        <tissue evidence="1">Leaves</tissue>
    </source>
</reference>
<proteinExistence type="predicted"/>
<dbReference type="EMBL" id="JAIVGD010000001">
    <property type="protein sequence ID" value="KAH0781224.1"/>
    <property type="molecule type" value="Genomic_DNA"/>
</dbReference>
<organism evidence="1 2">
    <name type="scientific">Solanum tuberosum</name>
    <name type="common">Potato</name>
    <dbReference type="NCBI Taxonomy" id="4113"/>
    <lineage>
        <taxon>Eukaryota</taxon>
        <taxon>Viridiplantae</taxon>
        <taxon>Streptophyta</taxon>
        <taxon>Embryophyta</taxon>
        <taxon>Tracheophyta</taxon>
        <taxon>Spermatophyta</taxon>
        <taxon>Magnoliopsida</taxon>
        <taxon>eudicotyledons</taxon>
        <taxon>Gunneridae</taxon>
        <taxon>Pentapetalae</taxon>
        <taxon>asterids</taxon>
        <taxon>lamiids</taxon>
        <taxon>Solanales</taxon>
        <taxon>Solanaceae</taxon>
        <taxon>Solanoideae</taxon>
        <taxon>Solaneae</taxon>
        <taxon>Solanum</taxon>
    </lineage>
</organism>
<protein>
    <submittedName>
        <fullName evidence="1">Uncharacterized protein</fullName>
    </submittedName>
</protein>
<comment type="caution">
    <text evidence="1">The sequence shown here is derived from an EMBL/GenBank/DDBJ whole genome shotgun (WGS) entry which is preliminary data.</text>
</comment>
<sequence>MDAIIPALTHRIPSELRKTTSIGLTGDGGVGRMGVTGGVMRRCAWRLGRWGGRLGRWEEGETTSLGLTGDGGVGRMGVTGGVMRRCAWRLGRWGAG</sequence>
<name>A0ABQ7WKE4_SOLTU</name>
<keyword evidence="2" id="KW-1185">Reference proteome</keyword>
<evidence type="ECO:0000313" key="2">
    <source>
        <dbReference type="Proteomes" id="UP000826656"/>
    </source>
</evidence>
<dbReference type="Proteomes" id="UP000826656">
    <property type="component" value="Unassembled WGS sequence"/>
</dbReference>